<protein>
    <submittedName>
        <fullName evidence="3">EF-hand domain-containing protein</fullName>
    </submittedName>
</protein>
<dbReference type="PROSITE" id="PS00018">
    <property type="entry name" value="EF_HAND_1"/>
    <property type="match status" value="1"/>
</dbReference>
<accession>A0ABX6TGF8</accession>
<dbReference type="EMBL" id="CP060782">
    <property type="protein sequence ID" value="QNP46698.1"/>
    <property type="molecule type" value="Genomic_DNA"/>
</dbReference>
<name>A0ABX6TGF8_9SPHN</name>
<evidence type="ECO:0000313" key="3">
    <source>
        <dbReference type="EMBL" id="QNP46698.1"/>
    </source>
</evidence>
<dbReference type="InterPro" id="IPR018247">
    <property type="entry name" value="EF_Hand_1_Ca_BS"/>
</dbReference>
<evidence type="ECO:0000313" key="4">
    <source>
        <dbReference type="Proteomes" id="UP000516105"/>
    </source>
</evidence>
<dbReference type="InterPro" id="IPR011992">
    <property type="entry name" value="EF-hand-dom_pair"/>
</dbReference>
<dbReference type="Proteomes" id="UP000516105">
    <property type="component" value="Chromosome"/>
</dbReference>
<dbReference type="PROSITE" id="PS50222">
    <property type="entry name" value="EF_HAND_2"/>
    <property type="match status" value="1"/>
</dbReference>
<sequence>MFLFALISFLASATQAEEPTAPIIVRAYPWAPFISPMGEPFRSHAPDDDPFARWFHQADRNQDGMLTADEMRSDAERFFARIDANQDGRIDSEERMTYESEIAPEVQSGSQWKRRRQESTAEPWLGDDSQRSERHRRWANDIDGYQPDGLQGAARYGLLNLPEPVAGADADFDRFVSLDEFRRAASYRFQLLDNDRSGRLSMQNLKVLLPSRPKEGKRVKRPKNAPDTRIGLPLPERS</sequence>
<evidence type="ECO:0000259" key="2">
    <source>
        <dbReference type="PROSITE" id="PS50222"/>
    </source>
</evidence>
<dbReference type="Gene3D" id="1.10.238.10">
    <property type="entry name" value="EF-hand"/>
    <property type="match status" value="1"/>
</dbReference>
<dbReference type="Pfam" id="PF13202">
    <property type="entry name" value="EF-hand_5"/>
    <property type="match status" value="2"/>
</dbReference>
<feature type="region of interest" description="Disordered" evidence="1">
    <location>
        <begin position="210"/>
        <end position="238"/>
    </location>
</feature>
<proteinExistence type="predicted"/>
<organism evidence="3 4">
    <name type="scientific">Sphingomonas sediminicola</name>
    <dbReference type="NCBI Taxonomy" id="386874"/>
    <lineage>
        <taxon>Bacteria</taxon>
        <taxon>Pseudomonadati</taxon>
        <taxon>Pseudomonadota</taxon>
        <taxon>Alphaproteobacteria</taxon>
        <taxon>Sphingomonadales</taxon>
        <taxon>Sphingomonadaceae</taxon>
        <taxon>Sphingomonas</taxon>
    </lineage>
</organism>
<evidence type="ECO:0000256" key="1">
    <source>
        <dbReference type="SAM" id="MobiDB-lite"/>
    </source>
</evidence>
<feature type="domain" description="EF-hand" evidence="2">
    <location>
        <begin position="46"/>
        <end position="81"/>
    </location>
</feature>
<dbReference type="SUPFAM" id="SSF47473">
    <property type="entry name" value="EF-hand"/>
    <property type="match status" value="1"/>
</dbReference>
<gene>
    <name evidence="3" type="ORF">H9L14_06375</name>
</gene>
<dbReference type="InterPro" id="IPR002048">
    <property type="entry name" value="EF_hand_dom"/>
</dbReference>
<reference evidence="3 4" key="1">
    <citation type="submission" date="2020-08" db="EMBL/GenBank/DDBJ databases">
        <title>Genome sequence of Sphingomonas sediminicola KACC 15039T.</title>
        <authorList>
            <person name="Hyun D.-W."/>
            <person name="Bae J.-W."/>
        </authorList>
    </citation>
    <scope>NUCLEOTIDE SEQUENCE [LARGE SCALE GENOMIC DNA]</scope>
    <source>
        <strain evidence="3 4">KACC 15039</strain>
    </source>
</reference>
<keyword evidence="4" id="KW-1185">Reference proteome</keyword>
<feature type="region of interest" description="Disordered" evidence="1">
    <location>
        <begin position="103"/>
        <end position="133"/>
    </location>
</feature>